<proteinExistence type="predicted"/>
<reference evidence="1" key="1">
    <citation type="journal article" date="2021" name="Proc. Natl. Acad. Sci. U.S.A.">
        <title>A Catalog of Tens of Thousands of Viruses from Human Metagenomes Reveals Hidden Associations with Chronic Diseases.</title>
        <authorList>
            <person name="Tisza M.J."/>
            <person name="Buck C.B."/>
        </authorList>
    </citation>
    <scope>NUCLEOTIDE SEQUENCE</scope>
    <source>
        <strain evidence="1">Ctr0c13</strain>
    </source>
</reference>
<protein>
    <submittedName>
        <fullName evidence="1">Endopeptidase tail</fullName>
    </submittedName>
</protein>
<organism evidence="1">
    <name type="scientific">Siphoviridae sp. ctr0c13</name>
    <dbReference type="NCBI Taxonomy" id="2825683"/>
    <lineage>
        <taxon>Viruses</taxon>
        <taxon>Duplodnaviria</taxon>
        <taxon>Heunggongvirae</taxon>
        <taxon>Uroviricota</taxon>
        <taxon>Caudoviricetes</taxon>
    </lineage>
</organism>
<name>A0A8S5TV52_9CAUD</name>
<dbReference type="EMBL" id="BK015935">
    <property type="protein sequence ID" value="DAF86047.1"/>
    <property type="molecule type" value="Genomic_DNA"/>
</dbReference>
<sequence>MNIRFGGGFFGRFLYAGETNRIGNANDGKGEVRKYYPNQFTVIAYAENGTKTAFFGSGIEKNPLSRVTFDISSTGCGSCELLFKVLPKSSELNYMQRIDIHLFGDEFPWYSGYIITRPVEGTTDTEFKFTAHGYYNRLETLVLFENYENMDPGAIVRDIARKAEKNHGLVYNGIKIADAGYRVTKLVFDGVTAKEALSALSDFAVDFVYGVDEYRSLYFQPREQSINEQARFTVGKHINKYQPSWNTEKIYNWARIKGGSIDDKGEQWLCSVQDNESIAKYGKRDKVLTLPSAYEAKDARRWGENQIAQYKKPVRSAKVSGVRLDYPLVDGTFNVRHLTTMGQAQIRTLDGNTHEYPITKVKYTISATAGISADITLGEPFFELDRYLSDIERNAKKIEQSQASAIRQLKT</sequence>
<accession>A0A8S5TV52</accession>
<evidence type="ECO:0000313" key="1">
    <source>
        <dbReference type="EMBL" id="DAF86047.1"/>
    </source>
</evidence>